<dbReference type="PANTHER" id="PTHR31698:SF8">
    <property type="entry name" value="LYSOZYME G-RELATED"/>
    <property type="match status" value="1"/>
</dbReference>
<evidence type="ECO:0000256" key="1">
    <source>
        <dbReference type="SAM" id="SignalP"/>
    </source>
</evidence>
<organism evidence="2 3">
    <name type="scientific">Electrophorus electricus</name>
    <name type="common">Electric eel</name>
    <name type="synonym">Gymnotus electricus</name>
    <dbReference type="NCBI Taxonomy" id="8005"/>
    <lineage>
        <taxon>Eukaryota</taxon>
        <taxon>Metazoa</taxon>
        <taxon>Chordata</taxon>
        <taxon>Craniata</taxon>
        <taxon>Vertebrata</taxon>
        <taxon>Euteleostomi</taxon>
        <taxon>Actinopterygii</taxon>
        <taxon>Neopterygii</taxon>
        <taxon>Teleostei</taxon>
        <taxon>Ostariophysi</taxon>
        <taxon>Gymnotiformes</taxon>
        <taxon>Gymnotoidei</taxon>
        <taxon>Gymnotidae</taxon>
        <taxon>Electrophorus</taxon>
    </lineage>
</organism>
<dbReference type="Gene3D" id="1.10.530.10">
    <property type="match status" value="1"/>
</dbReference>
<dbReference type="InterPro" id="IPR023346">
    <property type="entry name" value="Lysozyme-like_dom_sf"/>
</dbReference>
<dbReference type="GeneTree" id="ENSGT00390000017614"/>
<reference evidence="2" key="2">
    <citation type="submission" date="2025-08" db="UniProtKB">
        <authorList>
            <consortium name="Ensembl"/>
        </authorList>
    </citation>
    <scope>IDENTIFICATION</scope>
</reference>
<feature type="chain" id="PRO_5044343663" description="Lysozyme g" evidence="1">
    <location>
        <begin position="18"/>
        <end position="165"/>
    </location>
</feature>
<dbReference type="AlphaFoldDB" id="A0AAY5EKR7"/>
<feature type="signal peptide" evidence="1">
    <location>
        <begin position="1"/>
        <end position="17"/>
    </location>
</feature>
<evidence type="ECO:0000313" key="2">
    <source>
        <dbReference type="Ensembl" id="ENSEEEP00000057503.1"/>
    </source>
</evidence>
<sequence length="165" mass="18107">MATQVILFMSVITCVFGDIMNIDMTGASVQIALQDRLKVTYKTMPNPSLRVGSFLQTDGPGRAGIISRESRAGAVLVNGWGDCSNAFGLMQVNKCYHGACSEEHLTQDIEILINSIKKFPRRGVLTYNAPVGDVLTYERMHIGTPGNYYANDMVAGAQFYKCHGY</sequence>
<keyword evidence="3" id="KW-1185">Reference proteome</keyword>
<dbReference type="Proteomes" id="UP000314983">
    <property type="component" value="Chromosome 12"/>
</dbReference>
<dbReference type="Ensembl" id="ENSEEET00000058096.1">
    <property type="protein sequence ID" value="ENSEEEP00000057503.1"/>
    <property type="gene ID" value="ENSEEEG00000025702.1"/>
</dbReference>
<dbReference type="PANTHER" id="PTHR31698">
    <property type="entry name" value="LYSOZYME G FAMILY MEMBER"/>
    <property type="match status" value="1"/>
</dbReference>
<keyword evidence="1" id="KW-0732">Signal</keyword>
<dbReference type="GO" id="GO:0050830">
    <property type="term" value="P:defense response to Gram-positive bacterium"/>
    <property type="evidence" value="ECO:0007669"/>
    <property type="project" value="TreeGrafter"/>
</dbReference>
<dbReference type="SUPFAM" id="SSF53955">
    <property type="entry name" value="Lysozyme-like"/>
    <property type="match status" value="1"/>
</dbReference>
<evidence type="ECO:0008006" key="4">
    <source>
        <dbReference type="Google" id="ProtNLM"/>
    </source>
</evidence>
<accession>A0AAY5EKR7</accession>
<evidence type="ECO:0000313" key="3">
    <source>
        <dbReference type="Proteomes" id="UP000314983"/>
    </source>
</evidence>
<reference evidence="2 3" key="1">
    <citation type="submission" date="2020-05" db="EMBL/GenBank/DDBJ databases">
        <title>Electrophorus electricus (electric eel) genome, fEleEle1, primary haplotype.</title>
        <authorList>
            <person name="Myers G."/>
            <person name="Meyer A."/>
            <person name="Fedrigo O."/>
            <person name="Formenti G."/>
            <person name="Rhie A."/>
            <person name="Tracey A."/>
            <person name="Sims Y."/>
            <person name="Jarvis E.D."/>
        </authorList>
    </citation>
    <scope>NUCLEOTIDE SEQUENCE [LARGE SCALE GENOMIC DNA]</scope>
</reference>
<dbReference type="GO" id="GO:0003796">
    <property type="term" value="F:lysozyme activity"/>
    <property type="evidence" value="ECO:0007669"/>
    <property type="project" value="TreeGrafter"/>
</dbReference>
<dbReference type="GO" id="GO:0005576">
    <property type="term" value="C:extracellular region"/>
    <property type="evidence" value="ECO:0007669"/>
    <property type="project" value="TreeGrafter"/>
</dbReference>
<reference evidence="2" key="3">
    <citation type="submission" date="2025-09" db="UniProtKB">
        <authorList>
            <consortium name="Ensembl"/>
        </authorList>
    </citation>
    <scope>IDENTIFICATION</scope>
</reference>
<proteinExistence type="predicted"/>
<protein>
    <recommendedName>
        <fullName evidence="4">Lysozyme g</fullName>
    </recommendedName>
</protein>
<name>A0AAY5EKR7_ELEEL</name>